<feature type="region of interest" description="Disordered" evidence="1">
    <location>
        <begin position="1"/>
        <end position="74"/>
    </location>
</feature>
<feature type="compositionally biased region" description="Polar residues" evidence="1">
    <location>
        <begin position="15"/>
        <end position="27"/>
    </location>
</feature>
<dbReference type="AlphaFoldDB" id="A0AAD6IMX7"/>
<evidence type="ECO:0000256" key="1">
    <source>
        <dbReference type="SAM" id="MobiDB-lite"/>
    </source>
</evidence>
<dbReference type="EMBL" id="JAQJZL010000001">
    <property type="protein sequence ID" value="KAJ6057352.1"/>
    <property type="molecule type" value="Genomic_DNA"/>
</dbReference>
<reference evidence="2" key="2">
    <citation type="submission" date="2023-01" db="EMBL/GenBank/DDBJ databases">
        <authorList>
            <person name="Petersen C."/>
        </authorList>
    </citation>
    <scope>NUCLEOTIDE SEQUENCE</scope>
    <source>
        <strain evidence="2">IBT 15450</strain>
    </source>
</reference>
<organism evidence="2 3">
    <name type="scientific">Penicillium canescens</name>
    <dbReference type="NCBI Taxonomy" id="5083"/>
    <lineage>
        <taxon>Eukaryota</taxon>
        <taxon>Fungi</taxon>
        <taxon>Dikarya</taxon>
        <taxon>Ascomycota</taxon>
        <taxon>Pezizomycotina</taxon>
        <taxon>Eurotiomycetes</taxon>
        <taxon>Eurotiomycetidae</taxon>
        <taxon>Eurotiales</taxon>
        <taxon>Aspergillaceae</taxon>
        <taxon>Penicillium</taxon>
    </lineage>
</organism>
<keyword evidence="3" id="KW-1185">Reference proteome</keyword>
<gene>
    <name evidence="2" type="ORF">N7460_000626</name>
</gene>
<comment type="caution">
    <text evidence="2">The sequence shown here is derived from an EMBL/GenBank/DDBJ whole genome shotgun (WGS) entry which is preliminary data.</text>
</comment>
<proteinExistence type="predicted"/>
<feature type="compositionally biased region" description="Low complexity" evidence="1">
    <location>
        <begin position="36"/>
        <end position="50"/>
    </location>
</feature>
<accession>A0AAD6IMX7</accession>
<protein>
    <submittedName>
        <fullName evidence="2">Uncharacterized protein</fullName>
    </submittedName>
</protein>
<reference evidence="2" key="1">
    <citation type="journal article" date="2023" name="IMA Fungus">
        <title>Comparative genomic study of the Penicillium genus elucidates a diverse pangenome and 15 lateral gene transfer events.</title>
        <authorList>
            <person name="Petersen C."/>
            <person name="Sorensen T."/>
            <person name="Nielsen M.R."/>
            <person name="Sondergaard T.E."/>
            <person name="Sorensen J.L."/>
            <person name="Fitzpatrick D.A."/>
            <person name="Frisvad J.C."/>
            <person name="Nielsen K.L."/>
        </authorList>
    </citation>
    <scope>NUCLEOTIDE SEQUENCE</scope>
    <source>
        <strain evidence="2">IBT 15450</strain>
    </source>
</reference>
<dbReference type="Proteomes" id="UP001219568">
    <property type="component" value="Unassembled WGS sequence"/>
</dbReference>
<evidence type="ECO:0000313" key="2">
    <source>
        <dbReference type="EMBL" id="KAJ6057352.1"/>
    </source>
</evidence>
<evidence type="ECO:0000313" key="3">
    <source>
        <dbReference type="Proteomes" id="UP001219568"/>
    </source>
</evidence>
<sequence length="74" mass="7587">MPSGFPRGPRPTGAPSVSQGGEPQPSASFDGAGSFTALPSGAPTPSAAPGQREGSGEQEGFQRLHARQMRPIWL</sequence>
<name>A0AAD6IMX7_PENCN</name>